<evidence type="ECO:0000256" key="2">
    <source>
        <dbReference type="ARBA" id="ARBA00023136"/>
    </source>
</evidence>
<dbReference type="InterPro" id="IPR011662">
    <property type="entry name" value="Secretin/TonB_short_N"/>
</dbReference>
<sequence>MMTASPASLSVLALAGCLLWAGFATTGMAHAAPPLYAFQIPAQPLADALRAYGLITGISVLAPSGALRQRYSNAVQGSLPAPEALQRLLSGTGLQAHFPAANAAIIQLPAGESPATPPLSPENGPIALDAIDAVHADGADYGAYVSGVQAQLLRVLCRSALTRPGSYRLALRLRIAASGSVATLKQAGSTGRPVRDAVISRSLRAQVFEPPPPAMPQPITILLRPDGAGGACQPAPAEDQADAR</sequence>
<dbReference type="SMART" id="SM00965">
    <property type="entry name" value="STN"/>
    <property type="match status" value="1"/>
</dbReference>
<keyword evidence="1" id="KW-0813">Transport</keyword>
<evidence type="ECO:0000313" key="7">
    <source>
        <dbReference type="EMBL" id="QDG69533.1"/>
    </source>
</evidence>
<dbReference type="AlphaFoldDB" id="A0A4Y6R9I2"/>
<keyword evidence="3" id="KW-0998">Cell outer membrane</keyword>
<keyword evidence="2" id="KW-0472">Membrane</keyword>
<dbReference type="OrthoDB" id="8859744at2"/>
<dbReference type="Proteomes" id="UP000316665">
    <property type="component" value="Chromosome"/>
</dbReference>
<evidence type="ECO:0000256" key="5">
    <source>
        <dbReference type="SAM" id="SignalP"/>
    </source>
</evidence>
<keyword evidence="8" id="KW-1185">Reference proteome</keyword>
<dbReference type="EMBL" id="CP041185">
    <property type="protein sequence ID" value="QDG69533.1"/>
    <property type="molecule type" value="Genomic_DNA"/>
</dbReference>
<evidence type="ECO:0000256" key="4">
    <source>
        <dbReference type="SAM" id="MobiDB-lite"/>
    </source>
</evidence>
<evidence type="ECO:0000313" key="8">
    <source>
        <dbReference type="Proteomes" id="UP000316665"/>
    </source>
</evidence>
<dbReference type="Gene3D" id="3.55.50.30">
    <property type="match status" value="1"/>
</dbReference>
<evidence type="ECO:0000256" key="1">
    <source>
        <dbReference type="ARBA" id="ARBA00022448"/>
    </source>
</evidence>
<feature type="chain" id="PRO_5021384025" description="Secretin/TonB short N-terminal domain-containing protein" evidence="5">
    <location>
        <begin position="32"/>
        <end position="244"/>
    </location>
</feature>
<name>A0A4Y6R9I2_9BURK</name>
<feature type="signal peptide" evidence="5">
    <location>
        <begin position="1"/>
        <end position="31"/>
    </location>
</feature>
<dbReference type="GO" id="GO:0019867">
    <property type="term" value="C:outer membrane"/>
    <property type="evidence" value="ECO:0007669"/>
    <property type="project" value="InterPro"/>
</dbReference>
<protein>
    <recommendedName>
        <fullName evidence="6">Secretin/TonB short N-terminal domain-containing protein</fullName>
    </recommendedName>
</protein>
<accession>A0A4Y6R9I2</accession>
<feature type="region of interest" description="Disordered" evidence="4">
    <location>
        <begin position="208"/>
        <end position="244"/>
    </location>
</feature>
<organism evidence="7 8">
    <name type="scientific">Janthinobacterium tructae</name>
    <dbReference type="NCBI Taxonomy" id="2590869"/>
    <lineage>
        <taxon>Bacteria</taxon>
        <taxon>Pseudomonadati</taxon>
        <taxon>Pseudomonadota</taxon>
        <taxon>Betaproteobacteria</taxon>
        <taxon>Burkholderiales</taxon>
        <taxon>Oxalobacteraceae</taxon>
        <taxon>Janthinobacterium</taxon>
    </lineage>
</organism>
<dbReference type="SUPFAM" id="SSF74653">
    <property type="entry name" value="TolA/TonB C-terminal domain"/>
    <property type="match status" value="1"/>
</dbReference>
<evidence type="ECO:0000259" key="6">
    <source>
        <dbReference type="SMART" id="SM00965"/>
    </source>
</evidence>
<feature type="domain" description="Secretin/TonB short N-terminal" evidence="6">
    <location>
        <begin position="58"/>
        <end position="109"/>
    </location>
</feature>
<proteinExistence type="predicted"/>
<dbReference type="KEGG" id="jas:FJQ89_03225"/>
<reference evidence="7 8" key="1">
    <citation type="submission" date="2019-06" db="EMBL/GenBank/DDBJ databases">
        <title>Complete genome sequence of Janthinobacterium sp. SNU WT3 isolated from diseased rainbow trout.</title>
        <authorList>
            <person name="Oh W.T."/>
            <person name="Park S.C."/>
        </authorList>
    </citation>
    <scope>NUCLEOTIDE SEQUENCE [LARGE SCALE GENOMIC DNA]</scope>
    <source>
        <strain evidence="7 8">SNU WT3</strain>
    </source>
</reference>
<evidence type="ECO:0000256" key="3">
    <source>
        <dbReference type="ARBA" id="ARBA00023237"/>
    </source>
</evidence>
<gene>
    <name evidence="7" type="ORF">FJQ89_03225</name>
</gene>
<dbReference type="RefSeq" id="WP_141169017.1">
    <property type="nucleotide sequence ID" value="NZ_CP041185.1"/>
</dbReference>
<keyword evidence="5" id="KW-0732">Signal</keyword>